<accession>A0A2N5N1X0</accession>
<dbReference type="CDD" id="cd04301">
    <property type="entry name" value="NAT_SF"/>
    <property type="match status" value="1"/>
</dbReference>
<evidence type="ECO:0000259" key="3">
    <source>
        <dbReference type="PROSITE" id="PS51186"/>
    </source>
</evidence>
<evidence type="ECO:0000256" key="2">
    <source>
        <dbReference type="ARBA" id="ARBA00023315"/>
    </source>
</evidence>
<organism evidence="4 5">
    <name type="scientific">Paenibacillus pasadenensis</name>
    <dbReference type="NCBI Taxonomy" id="217090"/>
    <lineage>
        <taxon>Bacteria</taxon>
        <taxon>Bacillati</taxon>
        <taxon>Bacillota</taxon>
        <taxon>Bacilli</taxon>
        <taxon>Bacillales</taxon>
        <taxon>Paenibacillaceae</taxon>
        <taxon>Paenibacillus</taxon>
    </lineage>
</organism>
<dbReference type="InterPro" id="IPR016181">
    <property type="entry name" value="Acyl_CoA_acyltransferase"/>
</dbReference>
<dbReference type="Proteomes" id="UP000234789">
    <property type="component" value="Unassembled WGS sequence"/>
</dbReference>
<sequence>MTGLSKRPPKLIPACWSTERLTVREVSPEDETAASRLFVEAGPLPEWTGRSAEEGYVGRVLKGNPDVPPGGSADRVRLQLAWLREEDGAARPAAILELYHGYPGEEDLYIGYFGVDASLRGTGIGRELVEGIAAQAEALGFRRIRAAVDLKNWTGLRFWVTLGFAEAVKVVGDAVLSASTFGQIELARRLG</sequence>
<dbReference type="SUPFAM" id="SSF55729">
    <property type="entry name" value="Acyl-CoA N-acyltransferases (Nat)"/>
    <property type="match status" value="1"/>
</dbReference>
<feature type="domain" description="N-acetyltransferase" evidence="3">
    <location>
        <begin position="21"/>
        <end position="191"/>
    </location>
</feature>
<dbReference type="InterPro" id="IPR000182">
    <property type="entry name" value="GNAT_dom"/>
</dbReference>
<proteinExistence type="predicted"/>
<dbReference type="EMBL" id="NFEZ01000004">
    <property type="protein sequence ID" value="PLT44332.1"/>
    <property type="molecule type" value="Genomic_DNA"/>
</dbReference>
<name>A0A2N5N1X0_9BACL</name>
<evidence type="ECO:0000313" key="4">
    <source>
        <dbReference type="EMBL" id="PLT44332.1"/>
    </source>
</evidence>
<dbReference type="PROSITE" id="PS51186">
    <property type="entry name" value="GNAT"/>
    <property type="match status" value="1"/>
</dbReference>
<dbReference type="Pfam" id="PF00583">
    <property type="entry name" value="Acetyltransf_1"/>
    <property type="match status" value="1"/>
</dbReference>
<reference evidence="4 5" key="1">
    <citation type="submission" date="2017-05" db="EMBL/GenBank/DDBJ databases">
        <title>Functional genome analysis of Paenibacillus pasadenensis strain R16: insights on endophytic life style and antifungal activity.</title>
        <authorList>
            <person name="Passera A."/>
            <person name="Marcolungo L."/>
            <person name="Casati P."/>
            <person name="Brasca M."/>
            <person name="Quaglino F."/>
            <person name="Delledonne M."/>
        </authorList>
    </citation>
    <scope>NUCLEOTIDE SEQUENCE [LARGE SCALE GENOMIC DNA]</scope>
    <source>
        <strain evidence="4 5">R16</strain>
    </source>
</reference>
<dbReference type="PANTHER" id="PTHR43877">
    <property type="entry name" value="AMINOALKYLPHOSPHONATE N-ACETYLTRANSFERASE-RELATED-RELATED"/>
    <property type="match status" value="1"/>
</dbReference>
<keyword evidence="1" id="KW-0808">Transferase</keyword>
<evidence type="ECO:0000313" key="5">
    <source>
        <dbReference type="Proteomes" id="UP000234789"/>
    </source>
</evidence>
<keyword evidence="5" id="KW-1185">Reference proteome</keyword>
<comment type="caution">
    <text evidence="4">The sequence shown here is derived from an EMBL/GenBank/DDBJ whole genome shotgun (WGS) entry which is preliminary data.</text>
</comment>
<dbReference type="OrthoDB" id="9782266at2"/>
<dbReference type="GO" id="GO:0016747">
    <property type="term" value="F:acyltransferase activity, transferring groups other than amino-acyl groups"/>
    <property type="evidence" value="ECO:0007669"/>
    <property type="project" value="InterPro"/>
</dbReference>
<keyword evidence="2" id="KW-0012">Acyltransferase</keyword>
<dbReference type="Gene3D" id="3.40.630.30">
    <property type="match status" value="1"/>
</dbReference>
<dbReference type="InterPro" id="IPR050832">
    <property type="entry name" value="Bact_Acetyltransf"/>
</dbReference>
<dbReference type="AlphaFoldDB" id="A0A2N5N1X0"/>
<protein>
    <recommendedName>
        <fullName evidence="3">N-acetyltransferase domain-containing protein</fullName>
    </recommendedName>
</protein>
<gene>
    <name evidence="4" type="ORF">B8V81_2763</name>
</gene>
<evidence type="ECO:0000256" key="1">
    <source>
        <dbReference type="ARBA" id="ARBA00022679"/>
    </source>
</evidence>
<dbReference type="RefSeq" id="WP_052333535.1">
    <property type="nucleotide sequence ID" value="NZ_BIMM01000078.1"/>
</dbReference>